<evidence type="ECO:0000256" key="1">
    <source>
        <dbReference type="SAM" id="Phobius"/>
    </source>
</evidence>
<sequence>MKINWGGGIVIAIVLFMAFILFFVVKMSTNSEYDHDLVTENYYKSELAFQEEIDKEKNLNMLLDPIGLELKADGVLISFPDELNPHKLNGKVFLYRPSNKNMDIEIPLKISSNILFLPKQDLVGGRWNLVIDFTHNDIPYLYKKELIL</sequence>
<dbReference type="RefSeq" id="WP_377714891.1">
    <property type="nucleotide sequence ID" value="NZ_JBHTJM010000008.1"/>
</dbReference>
<gene>
    <name evidence="2" type="ORF">ACFQ1O_07265</name>
</gene>
<reference evidence="3" key="1">
    <citation type="journal article" date="2019" name="Int. J. Syst. Evol. Microbiol.">
        <title>The Global Catalogue of Microorganisms (GCM) 10K type strain sequencing project: providing services to taxonomists for standard genome sequencing and annotation.</title>
        <authorList>
            <consortium name="The Broad Institute Genomics Platform"/>
            <consortium name="The Broad Institute Genome Sequencing Center for Infectious Disease"/>
            <person name="Wu L."/>
            <person name="Ma J."/>
        </authorList>
    </citation>
    <scope>NUCLEOTIDE SEQUENCE [LARGE SCALE GENOMIC DNA]</scope>
    <source>
        <strain evidence="3">CCUG 62114</strain>
    </source>
</reference>
<keyword evidence="1" id="KW-0812">Transmembrane</keyword>
<keyword evidence="1" id="KW-1133">Transmembrane helix</keyword>
<feature type="transmembrane region" description="Helical" evidence="1">
    <location>
        <begin position="6"/>
        <end position="25"/>
    </location>
</feature>
<dbReference type="Proteomes" id="UP001596997">
    <property type="component" value="Unassembled WGS sequence"/>
</dbReference>
<protein>
    <submittedName>
        <fullName evidence="2">FixH family protein</fullName>
    </submittedName>
</protein>
<evidence type="ECO:0000313" key="3">
    <source>
        <dbReference type="Proteomes" id="UP001596997"/>
    </source>
</evidence>
<keyword evidence="3" id="KW-1185">Reference proteome</keyword>
<accession>A0ABW3I1P4</accession>
<organism evidence="2 3">
    <name type="scientific">Pseudofulvibacter geojedonensis</name>
    <dbReference type="NCBI Taxonomy" id="1123758"/>
    <lineage>
        <taxon>Bacteria</taxon>
        <taxon>Pseudomonadati</taxon>
        <taxon>Bacteroidota</taxon>
        <taxon>Flavobacteriia</taxon>
        <taxon>Flavobacteriales</taxon>
        <taxon>Flavobacteriaceae</taxon>
        <taxon>Pseudofulvibacter</taxon>
    </lineage>
</organism>
<dbReference type="InterPro" id="IPR008620">
    <property type="entry name" value="FixH"/>
</dbReference>
<evidence type="ECO:0000313" key="2">
    <source>
        <dbReference type="EMBL" id="MFD0963801.1"/>
    </source>
</evidence>
<dbReference type="EMBL" id="JBHTJM010000008">
    <property type="protein sequence ID" value="MFD0963801.1"/>
    <property type="molecule type" value="Genomic_DNA"/>
</dbReference>
<proteinExistence type="predicted"/>
<keyword evidence="1" id="KW-0472">Membrane</keyword>
<dbReference type="Pfam" id="PF05751">
    <property type="entry name" value="FixH"/>
    <property type="match status" value="1"/>
</dbReference>
<comment type="caution">
    <text evidence="2">The sequence shown here is derived from an EMBL/GenBank/DDBJ whole genome shotgun (WGS) entry which is preliminary data.</text>
</comment>
<name>A0ABW3I1P4_9FLAO</name>